<evidence type="ECO:0000259" key="3">
    <source>
        <dbReference type="Pfam" id="PF01656"/>
    </source>
</evidence>
<keyword evidence="5" id="KW-1185">Reference proteome</keyword>
<evidence type="ECO:0000313" key="5">
    <source>
        <dbReference type="Proteomes" id="UP001240984"/>
    </source>
</evidence>
<dbReference type="NCBIfam" id="NF047398">
    <property type="entry name" value="AAA_KGGVGR"/>
    <property type="match status" value="1"/>
</dbReference>
<dbReference type="Proteomes" id="UP001240984">
    <property type="component" value="Unassembled WGS sequence"/>
</dbReference>
<dbReference type="Pfam" id="PF01656">
    <property type="entry name" value="CbiA"/>
    <property type="match status" value="1"/>
</dbReference>
<name>A0ABT9N7R8_9ACTN</name>
<keyword evidence="2" id="KW-0067">ATP-binding</keyword>
<dbReference type="PANTHER" id="PTHR43384:SF6">
    <property type="entry name" value="SEPTUM SITE-DETERMINING PROTEIN MIND HOMOLOG, CHLOROPLASTIC"/>
    <property type="match status" value="1"/>
</dbReference>
<gene>
    <name evidence="4" type="ORF">J2S43_007968</name>
</gene>
<accession>A0ABT9N7R8</accession>
<comment type="caution">
    <text evidence="4">The sequence shown here is derived from an EMBL/GenBank/DDBJ whole genome shotgun (WGS) entry which is preliminary data.</text>
</comment>
<evidence type="ECO:0000313" key="4">
    <source>
        <dbReference type="EMBL" id="MDP9799456.1"/>
    </source>
</evidence>
<dbReference type="RefSeq" id="WP_306838351.1">
    <property type="nucleotide sequence ID" value="NZ_JAUSRA010000001.1"/>
</dbReference>
<organism evidence="4 5">
    <name type="scientific">Catenuloplanes nepalensis</name>
    <dbReference type="NCBI Taxonomy" id="587533"/>
    <lineage>
        <taxon>Bacteria</taxon>
        <taxon>Bacillati</taxon>
        <taxon>Actinomycetota</taxon>
        <taxon>Actinomycetes</taxon>
        <taxon>Micromonosporales</taxon>
        <taxon>Micromonosporaceae</taxon>
        <taxon>Catenuloplanes</taxon>
    </lineage>
</organism>
<dbReference type="Gene3D" id="3.40.50.300">
    <property type="entry name" value="P-loop containing nucleotide triphosphate hydrolases"/>
    <property type="match status" value="1"/>
</dbReference>
<dbReference type="InterPro" id="IPR050625">
    <property type="entry name" value="ParA/MinD_ATPase"/>
</dbReference>
<reference evidence="4 5" key="1">
    <citation type="submission" date="2023-07" db="EMBL/GenBank/DDBJ databases">
        <title>Sequencing the genomes of 1000 actinobacteria strains.</title>
        <authorList>
            <person name="Klenk H.-P."/>
        </authorList>
    </citation>
    <scope>NUCLEOTIDE SEQUENCE [LARGE SCALE GENOMIC DNA]</scope>
    <source>
        <strain evidence="4 5">DSM 44710</strain>
    </source>
</reference>
<sequence length="906" mass="100426">MIPEGTVPALVPDHLFTWLDVEQHLAALAERGSWPFWLVEVNSYWESVRLLTDGSTSDDEVWAWLSHTFGPLTIDQDRQVLLLDQSSIERLLPVEILSTGGSTADHRMPRWKDHSITASLGSPIAPPTEGLPAGIAVCAFHSFKGGVGRTLHCLAVAKHLSETGNRVLLIDGDLEAPGITWMVDSQGLRMDYAYEDFLALTHGSLDDDYSEALELGAKFLANQQIGGVVVMPARRIQTLTSPPRIEPVDLLTADRDPYVLTSVLARLAEQVKANIVLVDLRAGISELSAPLLLDPRVHRVFTSTISDQSVRGTAQILSEIARRAPARDDDPDISVLLTQYSEPDHRSRLEEVATLLRQHALEASSGQTPQEGDSTQAVDSDARNPLMASRFDPRLLNLPASWDDVLEVIEAADIVVPLRPLTDALGRVKARPPAVADSGQEDDTEPDTVRQTLAVTAASLQYADTSTDQEFLVTNALDNLIEAHRTDPPIEVVIGNKGSGKTFTFLQLCTRGTWQAFADAAGVQEVSVMSRTAPVFWSTNLTTERADELVALRDSAARSLTGGEAAVPSALKTVIEEALASERSHDELFWRRTWLSCFAKAIGLAADVDTAEEALTRFARDSNVIFAVDGLEDLFPLFNTSRSQSTALRALLTGCTEWLRSLRGRPIGLVVFIRHDLARSAIVQNFPQFESRYRNYALRWNRTEALRLAAWVCQRGGALREDSAWVKEANVDQLSAVMLRIWGERMGSEKSREARSQQWFYAALSDFTGQIQARDIATFIADAADKSVGDRRWHDRVLTPNAMRNALPSCSENKIYEIGQENEPVKALLEKMRNLHSEDRKVPFTLDVVGLSLSEAQLLEFNGILFREEDQYWIPEIFRHGLRFRTAGRPKVLAIANLVRRRNDSA</sequence>
<dbReference type="InterPro" id="IPR002586">
    <property type="entry name" value="CobQ/CobB/MinD/ParA_Nub-bd_dom"/>
</dbReference>
<dbReference type="PANTHER" id="PTHR43384">
    <property type="entry name" value="SEPTUM SITE-DETERMINING PROTEIN MIND HOMOLOG, CHLOROPLASTIC-RELATED"/>
    <property type="match status" value="1"/>
</dbReference>
<dbReference type="SUPFAM" id="SSF52540">
    <property type="entry name" value="P-loop containing nucleoside triphosphate hydrolases"/>
    <property type="match status" value="1"/>
</dbReference>
<keyword evidence="1" id="KW-0547">Nucleotide-binding</keyword>
<feature type="domain" description="CobQ/CobB/MinD/ParA nucleotide binding" evidence="3">
    <location>
        <begin position="140"/>
        <end position="354"/>
    </location>
</feature>
<dbReference type="InterPro" id="IPR027417">
    <property type="entry name" value="P-loop_NTPase"/>
</dbReference>
<evidence type="ECO:0000256" key="2">
    <source>
        <dbReference type="ARBA" id="ARBA00022840"/>
    </source>
</evidence>
<evidence type="ECO:0000256" key="1">
    <source>
        <dbReference type="ARBA" id="ARBA00022741"/>
    </source>
</evidence>
<protein>
    <submittedName>
        <fullName evidence="4">MinD-like ATPase involved in chromosome partitioning or flagellar assembly</fullName>
    </submittedName>
</protein>
<proteinExistence type="predicted"/>
<dbReference type="EMBL" id="JAUSRA010000001">
    <property type="protein sequence ID" value="MDP9799456.1"/>
    <property type="molecule type" value="Genomic_DNA"/>
</dbReference>